<keyword evidence="1" id="KW-1133">Transmembrane helix</keyword>
<evidence type="ECO:0008006" key="4">
    <source>
        <dbReference type="Google" id="ProtNLM"/>
    </source>
</evidence>
<sequence length="210" mass="23868">MKWNNSTIFIALSATYIALSYISSAVLNLNGVMAHSLSEQLTAEQINEVLSFKDKWQWVGYVFVPILLLIKISVTALLIDIGCLFYNEKLPYKQLFRMALLGECIFLVVPIIKLCWFAFFQPNFTLEDVQYFYPLSALNITGYKGIAVWFIYPLQVLNLFEIAYWFFMAVQLNKAIGSTTGKGINIMASGYGVGLLLWVVCVMFFTLNIS</sequence>
<keyword evidence="1" id="KW-0472">Membrane</keyword>
<keyword evidence="1" id="KW-0812">Transmembrane</keyword>
<gene>
    <name evidence="2" type="ORF">NCTC11545_00397</name>
</gene>
<dbReference type="Proteomes" id="UP000250169">
    <property type="component" value="Unassembled WGS sequence"/>
</dbReference>
<proteinExistence type="predicted"/>
<dbReference type="AlphaFoldDB" id="A0A2X2SMF1"/>
<dbReference type="EMBL" id="UAVS01000001">
    <property type="protein sequence ID" value="SQA93034.1"/>
    <property type="molecule type" value="Genomic_DNA"/>
</dbReference>
<evidence type="ECO:0000256" key="1">
    <source>
        <dbReference type="SAM" id="Phobius"/>
    </source>
</evidence>
<dbReference type="RefSeq" id="WP_048745595.1">
    <property type="nucleotide sequence ID" value="NZ_JVFB01000021.1"/>
</dbReference>
<protein>
    <recommendedName>
        <fullName evidence="4">Yip1 domain-containing protein</fullName>
    </recommendedName>
</protein>
<evidence type="ECO:0000313" key="3">
    <source>
        <dbReference type="Proteomes" id="UP000250169"/>
    </source>
</evidence>
<feature type="transmembrane region" description="Helical" evidence="1">
    <location>
        <begin position="146"/>
        <end position="167"/>
    </location>
</feature>
<organism evidence="2 3">
    <name type="scientific">Capnocytophaga ochracea</name>
    <dbReference type="NCBI Taxonomy" id="1018"/>
    <lineage>
        <taxon>Bacteria</taxon>
        <taxon>Pseudomonadati</taxon>
        <taxon>Bacteroidota</taxon>
        <taxon>Flavobacteriia</taxon>
        <taxon>Flavobacteriales</taxon>
        <taxon>Flavobacteriaceae</taxon>
        <taxon>Capnocytophaga</taxon>
    </lineage>
</organism>
<reference evidence="2 3" key="1">
    <citation type="submission" date="2018-06" db="EMBL/GenBank/DDBJ databases">
        <authorList>
            <consortium name="Pathogen Informatics"/>
            <person name="Doyle S."/>
        </authorList>
    </citation>
    <scope>NUCLEOTIDE SEQUENCE [LARGE SCALE GENOMIC DNA]</scope>
    <source>
        <strain evidence="2 3">NCTC11545</strain>
    </source>
</reference>
<feature type="transmembrane region" description="Helical" evidence="1">
    <location>
        <begin position="58"/>
        <end position="86"/>
    </location>
</feature>
<evidence type="ECO:0000313" key="2">
    <source>
        <dbReference type="EMBL" id="SQA93034.1"/>
    </source>
</evidence>
<feature type="transmembrane region" description="Helical" evidence="1">
    <location>
        <begin position="98"/>
        <end position="119"/>
    </location>
</feature>
<feature type="transmembrane region" description="Helical" evidence="1">
    <location>
        <begin position="188"/>
        <end position="207"/>
    </location>
</feature>
<accession>A0A2X2SMF1</accession>
<name>A0A2X2SMF1_CAPOC</name>